<gene>
    <name evidence="2" type="ORF">N7469_004742</name>
</gene>
<comment type="caution">
    <text evidence="2">The sequence shown here is derived from an EMBL/GenBank/DDBJ whole genome shotgun (WGS) entry which is preliminary data.</text>
</comment>
<evidence type="ECO:0000313" key="2">
    <source>
        <dbReference type="EMBL" id="KAJ5235574.1"/>
    </source>
</evidence>
<evidence type="ECO:0000313" key="3">
    <source>
        <dbReference type="Proteomes" id="UP001147733"/>
    </source>
</evidence>
<dbReference type="GeneID" id="81382829"/>
<dbReference type="Proteomes" id="UP001147733">
    <property type="component" value="Unassembled WGS sequence"/>
</dbReference>
<protein>
    <submittedName>
        <fullName evidence="2">Uncharacterized protein</fullName>
    </submittedName>
</protein>
<dbReference type="RefSeq" id="XP_056503074.1">
    <property type="nucleotide sequence ID" value="XM_056643662.1"/>
</dbReference>
<reference evidence="2" key="2">
    <citation type="journal article" date="2023" name="IMA Fungus">
        <title>Comparative genomic study of the Penicillium genus elucidates a diverse pangenome and 15 lateral gene transfer events.</title>
        <authorList>
            <person name="Petersen C."/>
            <person name="Sorensen T."/>
            <person name="Nielsen M.R."/>
            <person name="Sondergaard T.E."/>
            <person name="Sorensen J.L."/>
            <person name="Fitzpatrick D.A."/>
            <person name="Frisvad J.C."/>
            <person name="Nielsen K.L."/>
        </authorList>
    </citation>
    <scope>NUCLEOTIDE SEQUENCE</scope>
    <source>
        <strain evidence="2">IBT 23319</strain>
    </source>
</reference>
<dbReference type="AlphaFoldDB" id="A0A9W9P551"/>
<keyword evidence="1" id="KW-0732">Signal</keyword>
<dbReference type="EMBL" id="JAPQKT010000003">
    <property type="protein sequence ID" value="KAJ5235574.1"/>
    <property type="molecule type" value="Genomic_DNA"/>
</dbReference>
<proteinExistence type="predicted"/>
<feature type="signal peptide" evidence="1">
    <location>
        <begin position="1"/>
        <end position="30"/>
    </location>
</feature>
<accession>A0A9W9P551</accession>
<organism evidence="2 3">
    <name type="scientific">Penicillium citrinum</name>
    <dbReference type="NCBI Taxonomy" id="5077"/>
    <lineage>
        <taxon>Eukaryota</taxon>
        <taxon>Fungi</taxon>
        <taxon>Dikarya</taxon>
        <taxon>Ascomycota</taxon>
        <taxon>Pezizomycotina</taxon>
        <taxon>Eurotiomycetes</taxon>
        <taxon>Eurotiomycetidae</taxon>
        <taxon>Eurotiales</taxon>
        <taxon>Aspergillaceae</taxon>
        <taxon>Penicillium</taxon>
    </lineage>
</organism>
<reference evidence="2" key="1">
    <citation type="submission" date="2022-11" db="EMBL/GenBank/DDBJ databases">
        <authorList>
            <person name="Petersen C."/>
        </authorList>
    </citation>
    <scope>NUCLEOTIDE SEQUENCE</scope>
    <source>
        <strain evidence="2">IBT 23319</strain>
    </source>
</reference>
<sequence length="78" mass="8865">MYVRTLSTGRRLQALIGWLFLPSLLLKRNGATLIENGNDARSIVASAPKYISPSGRGKDTPDYSDRKDRIIHYKYRDP</sequence>
<name>A0A9W9P551_PENCI</name>
<evidence type="ECO:0000256" key="1">
    <source>
        <dbReference type="SAM" id="SignalP"/>
    </source>
</evidence>
<keyword evidence="3" id="KW-1185">Reference proteome</keyword>
<feature type="chain" id="PRO_5040857069" evidence="1">
    <location>
        <begin position="31"/>
        <end position="78"/>
    </location>
</feature>